<dbReference type="EMBL" id="BPVZ01000008">
    <property type="protein sequence ID" value="GKU95169.1"/>
    <property type="molecule type" value="Genomic_DNA"/>
</dbReference>
<gene>
    <name evidence="1" type="ORF">SLEP1_g8565</name>
</gene>
<comment type="caution">
    <text evidence="1">The sequence shown here is derived from an EMBL/GenBank/DDBJ whole genome shotgun (WGS) entry which is preliminary data.</text>
</comment>
<accession>A0AAV5ID63</accession>
<sequence length="45" mass="5407">MDLSKLYKGHYLCASRITCYMQMYLYGAFKWLFLNGSYVSAEQRR</sequence>
<protein>
    <submittedName>
        <fullName evidence="1">Uncharacterized protein</fullName>
    </submittedName>
</protein>
<evidence type="ECO:0000313" key="2">
    <source>
        <dbReference type="Proteomes" id="UP001054252"/>
    </source>
</evidence>
<dbReference type="AlphaFoldDB" id="A0AAV5ID63"/>
<evidence type="ECO:0000313" key="1">
    <source>
        <dbReference type="EMBL" id="GKU95169.1"/>
    </source>
</evidence>
<dbReference type="Proteomes" id="UP001054252">
    <property type="component" value="Unassembled WGS sequence"/>
</dbReference>
<proteinExistence type="predicted"/>
<reference evidence="1 2" key="1">
    <citation type="journal article" date="2021" name="Commun. Biol.">
        <title>The genome of Shorea leprosula (Dipterocarpaceae) highlights the ecological relevance of drought in aseasonal tropical rainforests.</title>
        <authorList>
            <person name="Ng K.K.S."/>
            <person name="Kobayashi M.J."/>
            <person name="Fawcett J.A."/>
            <person name="Hatakeyama M."/>
            <person name="Paape T."/>
            <person name="Ng C.H."/>
            <person name="Ang C.C."/>
            <person name="Tnah L.H."/>
            <person name="Lee C.T."/>
            <person name="Nishiyama T."/>
            <person name="Sese J."/>
            <person name="O'Brien M.J."/>
            <person name="Copetti D."/>
            <person name="Mohd Noor M.I."/>
            <person name="Ong R.C."/>
            <person name="Putra M."/>
            <person name="Sireger I.Z."/>
            <person name="Indrioko S."/>
            <person name="Kosugi Y."/>
            <person name="Izuno A."/>
            <person name="Isagi Y."/>
            <person name="Lee S.L."/>
            <person name="Shimizu K.K."/>
        </authorList>
    </citation>
    <scope>NUCLEOTIDE SEQUENCE [LARGE SCALE GENOMIC DNA]</scope>
    <source>
        <strain evidence="1">214</strain>
    </source>
</reference>
<keyword evidence="2" id="KW-1185">Reference proteome</keyword>
<name>A0AAV5ID63_9ROSI</name>
<organism evidence="1 2">
    <name type="scientific">Rubroshorea leprosula</name>
    <dbReference type="NCBI Taxonomy" id="152421"/>
    <lineage>
        <taxon>Eukaryota</taxon>
        <taxon>Viridiplantae</taxon>
        <taxon>Streptophyta</taxon>
        <taxon>Embryophyta</taxon>
        <taxon>Tracheophyta</taxon>
        <taxon>Spermatophyta</taxon>
        <taxon>Magnoliopsida</taxon>
        <taxon>eudicotyledons</taxon>
        <taxon>Gunneridae</taxon>
        <taxon>Pentapetalae</taxon>
        <taxon>rosids</taxon>
        <taxon>malvids</taxon>
        <taxon>Malvales</taxon>
        <taxon>Dipterocarpaceae</taxon>
        <taxon>Rubroshorea</taxon>
    </lineage>
</organism>